<evidence type="ECO:0000256" key="2">
    <source>
        <dbReference type="SAM" id="Phobius"/>
    </source>
</evidence>
<dbReference type="AlphaFoldDB" id="A0AAP0AZ97"/>
<feature type="region of interest" description="Disordered" evidence="1">
    <location>
        <begin position="1"/>
        <end position="30"/>
    </location>
</feature>
<reference evidence="3 4" key="1">
    <citation type="journal article" date="2022" name="Nat. Plants">
        <title>Genomes of leafy and leafless Platanthera orchids illuminate the evolution of mycoheterotrophy.</title>
        <authorList>
            <person name="Li M.H."/>
            <person name="Liu K.W."/>
            <person name="Li Z."/>
            <person name="Lu H.C."/>
            <person name="Ye Q.L."/>
            <person name="Zhang D."/>
            <person name="Wang J.Y."/>
            <person name="Li Y.F."/>
            <person name="Zhong Z.M."/>
            <person name="Liu X."/>
            <person name="Yu X."/>
            <person name="Liu D.K."/>
            <person name="Tu X.D."/>
            <person name="Liu B."/>
            <person name="Hao Y."/>
            <person name="Liao X.Y."/>
            <person name="Jiang Y.T."/>
            <person name="Sun W.H."/>
            <person name="Chen J."/>
            <person name="Chen Y.Q."/>
            <person name="Ai Y."/>
            <person name="Zhai J.W."/>
            <person name="Wu S.S."/>
            <person name="Zhou Z."/>
            <person name="Hsiao Y.Y."/>
            <person name="Wu W.L."/>
            <person name="Chen Y.Y."/>
            <person name="Lin Y.F."/>
            <person name="Hsu J.L."/>
            <person name="Li C.Y."/>
            <person name="Wang Z.W."/>
            <person name="Zhao X."/>
            <person name="Zhong W.Y."/>
            <person name="Ma X.K."/>
            <person name="Ma L."/>
            <person name="Huang J."/>
            <person name="Chen G.Z."/>
            <person name="Huang M.Z."/>
            <person name="Huang L."/>
            <person name="Peng D.H."/>
            <person name="Luo Y.B."/>
            <person name="Zou S.Q."/>
            <person name="Chen S.P."/>
            <person name="Lan S."/>
            <person name="Tsai W.C."/>
            <person name="Van de Peer Y."/>
            <person name="Liu Z.J."/>
        </authorList>
    </citation>
    <scope>NUCLEOTIDE SEQUENCE [LARGE SCALE GENOMIC DNA]</scope>
    <source>
        <strain evidence="3">Lor287</strain>
    </source>
</reference>
<name>A0AAP0AZ97_9ASPA</name>
<keyword evidence="2" id="KW-1133">Transmembrane helix</keyword>
<feature type="transmembrane region" description="Helical" evidence="2">
    <location>
        <begin position="84"/>
        <end position="102"/>
    </location>
</feature>
<evidence type="ECO:0000313" key="3">
    <source>
        <dbReference type="EMBL" id="KAK8921162.1"/>
    </source>
</evidence>
<sequence>MQPNMLPENLKKPTTSSSASPPLKKPKPEPFHIPLPFGAAHTKPTMAGHLLLSPSLFLLHILLHALTFPIQWPATPCPPLSLPLPPFIILLTFIPYSLFLLLP</sequence>
<comment type="caution">
    <text evidence="3">The sequence shown here is derived from an EMBL/GenBank/DDBJ whole genome shotgun (WGS) entry which is preliminary data.</text>
</comment>
<dbReference type="EMBL" id="JBBWWQ010000018">
    <property type="protein sequence ID" value="KAK8921162.1"/>
    <property type="molecule type" value="Genomic_DNA"/>
</dbReference>
<evidence type="ECO:0000313" key="4">
    <source>
        <dbReference type="Proteomes" id="UP001418222"/>
    </source>
</evidence>
<feature type="transmembrane region" description="Helical" evidence="2">
    <location>
        <begin position="50"/>
        <end position="72"/>
    </location>
</feature>
<proteinExistence type="predicted"/>
<evidence type="ECO:0000256" key="1">
    <source>
        <dbReference type="SAM" id="MobiDB-lite"/>
    </source>
</evidence>
<keyword evidence="2" id="KW-0812">Transmembrane</keyword>
<organism evidence="3 4">
    <name type="scientific">Platanthera zijinensis</name>
    <dbReference type="NCBI Taxonomy" id="2320716"/>
    <lineage>
        <taxon>Eukaryota</taxon>
        <taxon>Viridiplantae</taxon>
        <taxon>Streptophyta</taxon>
        <taxon>Embryophyta</taxon>
        <taxon>Tracheophyta</taxon>
        <taxon>Spermatophyta</taxon>
        <taxon>Magnoliopsida</taxon>
        <taxon>Liliopsida</taxon>
        <taxon>Asparagales</taxon>
        <taxon>Orchidaceae</taxon>
        <taxon>Orchidoideae</taxon>
        <taxon>Orchideae</taxon>
        <taxon>Orchidinae</taxon>
        <taxon>Platanthera</taxon>
    </lineage>
</organism>
<keyword evidence="4" id="KW-1185">Reference proteome</keyword>
<keyword evidence="2" id="KW-0472">Membrane</keyword>
<dbReference type="Proteomes" id="UP001418222">
    <property type="component" value="Unassembled WGS sequence"/>
</dbReference>
<gene>
    <name evidence="3" type="ORF">KSP39_PZI020213</name>
</gene>
<accession>A0AAP0AZ97</accession>
<feature type="compositionally biased region" description="Low complexity" evidence="1">
    <location>
        <begin position="12"/>
        <end position="22"/>
    </location>
</feature>
<protein>
    <submittedName>
        <fullName evidence="3">Uncharacterized protein</fullName>
    </submittedName>
</protein>